<dbReference type="EMBL" id="CM011674">
    <property type="protein sequence ID" value="TMS23775.1"/>
    <property type="molecule type" value="Genomic_DNA"/>
</dbReference>
<sequence length="405" mass="45109">MLSDGLFTALLLLISGVSVETVPSPTNVTVNCHNPKVIVSWKYSNEQPQTIFRVEIISSSGCRQWNTTDHQYDLTKYIWKSQDSYMDNYYVTVTAIQGEKKSRPVISQTFSFNNLKTTSLKCILQFPLVNLNEKDSGATVNFMNPYHHYKELKQASKSDQASFTVTVTSDDGDQTFDCSAKEEYCKHEVTFRETVKKCVTLKKGFLGAPDYIGSVCFNTTDPICVTESTAIHVITLVTLLSVVVFIIAAAIICICKAKAWTMDIPSPPKFLLPNHREQDLDYDKVSIADITVGPAFISYKDSLVSSEEENSPTKNLQDHSSGSDFEYSAREKRGLSDSRNQDLEAAGLLSEGQRTDDDSVKTECASMDLGEEEEEEEVERSPYDCPHTVQVDMGDGDIATGYTGR</sequence>
<evidence type="ECO:0000313" key="1">
    <source>
        <dbReference type="EMBL" id="TMS23775.1"/>
    </source>
</evidence>
<keyword evidence="2" id="KW-1185">Reference proteome</keyword>
<dbReference type="Proteomes" id="UP000793456">
    <property type="component" value="Chromosome I"/>
</dbReference>
<protein>
    <submittedName>
        <fullName evidence="1">Uncharacterized protein</fullName>
    </submittedName>
</protein>
<organism evidence="1 2">
    <name type="scientific">Larimichthys crocea</name>
    <name type="common">Large yellow croaker</name>
    <name type="synonym">Pseudosciaena crocea</name>
    <dbReference type="NCBI Taxonomy" id="215358"/>
    <lineage>
        <taxon>Eukaryota</taxon>
        <taxon>Metazoa</taxon>
        <taxon>Chordata</taxon>
        <taxon>Craniata</taxon>
        <taxon>Vertebrata</taxon>
        <taxon>Euteleostomi</taxon>
        <taxon>Actinopterygii</taxon>
        <taxon>Neopterygii</taxon>
        <taxon>Teleostei</taxon>
        <taxon>Neoteleostei</taxon>
        <taxon>Acanthomorphata</taxon>
        <taxon>Eupercaria</taxon>
        <taxon>Sciaenidae</taxon>
        <taxon>Larimichthys</taxon>
    </lineage>
</organism>
<gene>
    <name evidence="1" type="ORF">E3U43_009081</name>
</gene>
<reference evidence="1" key="1">
    <citation type="submission" date="2018-11" db="EMBL/GenBank/DDBJ databases">
        <title>The sequence and de novo assembly of Larimichthys crocea genome using PacBio and Hi-C technologies.</title>
        <authorList>
            <person name="Xu P."/>
            <person name="Chen B."/>
            <person name="Zhou Z."/>
            <person name="Ke Q."/>
            <person name="Wu Y."/>
            <person name="Bai H."/>
            <person name="Pu F."/>
        </authorList>
    </citation>
    <scope>NUCLEOTIDE SEQUENCE</scope>
    <source>
        <tissue evidence="1">Muscle</tissue>
    </source>
</reference>
<evidence type="ECO:0000313" key="2">
    <source>
        <dbReference type="Proteomes" id="UP000793456"/>
    </source>
</evidence>
<comment type="caution">
    <text evidence="1">The sequence shown here is derived from an EMBL/GenBank/DDBJ whole genome shotgun (WGS) entry which is preliminary data.</text>
</comment>
<proteinExistence type="predicted"/>
<accession>A0ACD3RWE1</accession>
<name>A0ACD3RWE1_LARCR</name>